<dbReference type="SUPFAM" id="SSF46689">
    <property type="entry name" value="Homeodomain-like"/>
    <property type="match status" value="1"/>
</dbReference>
<sequence length="251" mass="27019">MQEHRSLIWQTVGMGTGKTRADNRAAMEAEIMRLGREHLRTQGAAGLSLRAIARDLGVVSSAVYRYVPSRDELLTLLLVEGYNDLADTVDAAADADNDADRTDGASGSRKRLRRMAIAMRAWAVADPARWALLYGSPVPGYSAPAERTTLPGTRVVGRLVVELAAAHRDGDVRAQLPPISPEVAADMRQILDEFGVDMPAEVVAAATTLWATIIGGISLDVFGQYGADTFTHPDALFTTQVDAVLSLLFDD</sequence>
<evidence type="ECO:0000256" key="2">
    <source>
        <dbReference type="ARBA" id="ARBA00023125"/>
    </source>
</evidence>
<evidence type="ECO:0000313" key="7">
    <source>
        <dbReference type="Proteomes" id="UP000037247"/>
    </source>
</evidence>
<accession>A0ABR5IE56</accession>
<name>A0ABR5IE56_9ACTN</name>
<dbReference type="InterPro" id="IPR050109">
    <property type="entry name" value="HTH-type_TetR-like_transc_reg"/>
</dbReference>
<evidence type="ECO:0000256" key="4">
    <source>
        <dbReference type="PROSITE-ProRule" id="PRU00335"/>
    </source>
</evidence>
<comment type="caution">
    <text evidence="6">The sequence shown here is derived from an EMBL/GenBank/DDBJ whole genome shotgun (WGS) entry which is preliminary data.</text>
</comment>
<dbReference type="PROSITE" id="PS50977">
    <property type="entry name" value="HTH_TETR_2"/>
    <property type="match status" value="1"/>
</dbReference>
<dbReference type="Proteomes" id="UP000037247">
    <property type="component" value="Unassembled WGS sequence"/>
</dbReference>
<organism evidence="6 7">
    <name type="scientific">Gordonia jacobaea</name>
    <dbReference type="NCBI Taxonomy" id="122202"/>
    <lineage>
        <taxon>Bacteria</taxon>
        <taxon>Bacillati</taxon>
        <taxon>Actinomycetota</taxon>
        <taxon>Actinomycetes</taxon>
        <taxon>Mycobacteriales</taxon>
        <taxon>Gordoniaceae</taxon>
        <taxon>Gordonia</taxon>
    </lineage>
</organism>
<evidence type="ECO:0000313" key="6">
    <source>
        <dbReference type="EMBL" id="KNA91888.1"/>
    </source>
</evidence>
<keyword evidence="2 4" id="KW-0238">DNA-binding</keyword>
<gene>
    <name evidence="6" type="ORF">ABW18_06705</name>
</gene>
<dbReference type="Pfam" id="PF13305">
    <property type="entry name" value="TetR_C_33"/>
    <property type="match status" value="1"/>
</dbReference>
<proteinExistence type="predicted"/>
<dbReference type="InterPro" id="IPR009057">
    <property type="entry name" value="Homeodomain-like_sf"/>
</dbReference>
<dbReference type="PANTHER" id="PTHR30055:SF243">
    <property type="entry name" value="HTH-TYPE TRANSCRIPTIONAL REGULATOR RV1816"/>
    <property type="match status" value="1"/>
</dbReference>
<evidence type="ECO:0000259" key="5">
    <source>
        <dbReference type="PROSITE" id="PS50977"/>
    </source>
</evidence>
<dbReference type="InterPro" id="IPR036271">
    <property type="entry name" value="Tet_transcr_reg_TetR-rel_C_sf"/>
</dbReference>
<protein>
    <submittedName>
        <fullName evidence="6">TetR family transcriptional regulator</fullName>
    </submittedName>
</protein>
<dbReference type="Pfam" id="PF00440">
    <property type="entry name" value="TetR_N"/>
    <property type="match status" value="1"/>
</dbReference>
<feature type="DNA-binding region" description="H-T-H motif" evidence="4">
    <location>
        <begin position="48"/>
        <end position="67"/>
    </location>
</feature>
<feature type="domain" description="HTH tetR-type" evidence="5">
    <location>
        <begin position="25"/>
        <end position="85"/>
    </location>
</feature>
<dbReference type="InterPro" id="IPR025996">
    <property type="entry name" value="MT1864/Rv1816-like_C"/>
</dbReference>
<dbReference type="PANTHER" id="PTHR30055">
    <property type="entry name" value="HTH-TYPE TRANSCRIPTIONAL REGULATOR RUTR"/>
    <property type="match status" value="1"/>
</dbReference>
<dbReference type="SUPFAM" id="SSF48498">
    <property type="entry name" value="Tetracyclin repressor-like, C-terminal domain"/>
    <property type="match status" value="1"/>
</dbReference>
<reference evidence="6 7" key="1">
    <citation type="submission" date="2015-05" db="EMBL/GenBank/DDBJ databases">
        <title>Draft genome sequence of the bacterium Gordonia jacobaea a new member of the Gordonia genus.</title>
        <authorList>
            <person name="Jimenez-Galisteo G."/>
            <person name="Dominguez A."/>
            <person name="Munoz E."/>
            <person name="Vinas M."/>
        </authorList>
    </citation>
    <scope>NUCLEOTIDE SEQUENCE [LARGE SCALE GENOMIC DNA]</scope>
    <source>
        <strain evidence="7">mv1</strain>
    </source>
</reference>
<keyword evidence="7" id="KW-1185">Reference proteome</keyword>
<dbReference type="EMBL" id="LDTZ01000015">
    <property type="protein sequence ID" value="KNA91888.1"/>
    <property type="molecule type" value="Genomic_DNA"/>
</dbReference>
<dbReference type="InterPro" id="IPR001647">
    <property type="entry name" value="HTH_TetR"/>
</dbReference>
<evidence type="ECO:0000256" key="3">
    <source>
        <dbReference type="ARBA" id="ARBA00023163"/>
    </source>
</evidence>
<keyword evidence="1" id="KW-0805">Transcription regulation</keyword>
<evidence type="ECO:0000256" key="1">
    <source>
        <dbReference type="ARBA" id="ARBA00023015"/>
    </source>
</evidence>
<dbReference type="Gene3D" id="1.10.357.10">
    <property type="entry name" value="Tetracycline Repressor, domain 2"/>
    <property type="match status" value="1"/>
</dbReference>
<keyword evidence="3" id="KW-0804">Transcription</keyword>